<feature type="compositionally biased region" description="Basic and acidic residues" evidence="1">
    <location>
        <begin position="224"/>
        <end position="264"/>
    </location>
</feature>
<gene>
    <name evidence="3" type="ORF">FJQ98_23745</name>
</gene>
<feature type="signal peptide" evidence="2">
    <location>
        <begin position="1"/>
        <end position="24"/>
    </location>
</feature>
<dbReference type="Gene3D" id="2.50.20.10">
    <property type="entry name" value="Lipoprotein localisation LolA/LolB/LppX"/>
    <property type="match status" value="1"/>
</dbReference>
<evidence type="ECO:0000256" key="1">
    <source>
        <dbReference type="SAM" id="MobiDB-lite"/>
    </source>
</evidence>
<dbReference type="PANTHER" id="PTHR37507:SF2">
    <property type="entry name" value="SPORULATION PROTEIN YDCC"/>
    <property type="match status" value="1"/>
</dbReference>
<dbReference type="InterPro" id="IPR029046">
    <property type="entry name" value="LolA/LolB/LppX"/>
</dbReference>
<keyword evidence="3" id="KW-0449">Lipoprotein</keyword>
<evidence type="ECO:0000256" key="2">
    <source>
        <dbReference type="SAM" id="SignalP"/>
    </source>
</evidence>
<protein>
    <submittedName>
        <fullName evidence="3">Outer membrane lipoprotein carrier protein LolA</fullName>
    </submittedName>
</protein>
<dbReference type="PANTHER" id="PTHR37507">
    <property type="entry name" value="SPORULATION PROTEIN YDCC"/>
    <property type="match status" value="1"/>
</dbReference>
<keyword evidence="4" id="KW-1185">Reference proteome</keyword>
<dbReference type="PROSITE" id="PS51257">
    <property type="entry name" value="PROKAR_LIPOPROTEIN"/>
    <property type="match status" value="1"/>
</dbReference>
<proteinExistence type="predicted"/>
<name>A0ABX7AT42_9BACI</name>
<organism evidence="3 4">
    <name type="scientific">Lysinibacillus agricola</name>
    <dbReference type="NCBI Taxonomy" id="2590012"/>
    <lineage>
        <taxon>Bacteria</taxon>
        <taxon>Bacillati</taxon>
        <taxon>Bacillota</taxon>
        <taxon>Bacilli</taxon>
        <taxon>Bacillales</taxon>
        <taxon>Bacillaceae</taxon>
        <taxon>Lysinibacillus</taxon>
    </lineage>
</organism>
<dbReference type="SUPFAM" id="SSF89392">
    <property type="entry name" value="Prokaryotic lipoproteins and lipoprotein localization factors"/>
    <property type="match status" value="1"/>
</dbReference>
<dbReference type="Proteomes" id="UP000596049">
    <property type="component" value="Chromosome"/>
</dbReference>
<sequence length="382" mass="42943">MSNRIVKWLVLFCTILLLSACGTASQEKVLKKVNGKWADTNGYELNATMEIKSGGEPRKYDVTVWHTKPDFYRVEVVESGKDVSQMIVRNADGVFVVTPTLNKMYKFQSDWPKKNSQAYLIGALAEDLAEDKNLVMKEEDKAYIFEAATRNSYKNSMPHQVITVDKKTMLPTSVVIMNDVKEEQIRITFKNIKLGVQHAAKEYAVEQFTETDETKGEQAAPPAKDSKDSKENKESTENKDGEDGKENKESTDNKDDKDEKEGKEAVGAEIEYKEFQTHYPVVNWAKMAEEKVIREDGMERVILTFDGDKAFTVMQQPTTKETAMLPVSSPGDPVDLGFTIGAITDTSISWEKDGVAFFVASNKLTREEMVEVATTMTISSMK</sequence>
<evidence type="ECO:0000313" key="4">
    <source>
        <dbReference type="Proteomes" id="UP000596049"/>
    </source>
</evidence>
<evidence type="ECO:0000313" key="3">
    <source>
        <dbReference type="EMBL" id="QQP12078.1"/>
    </source>
</evidence>
<reference evidence="3 4" key="1">
    <citation type="submission" date="2020-01" db="EMBL/GenBank/DDBJ databases">
        <authorList>
            <person name="Liu G."/>
            <person name="Liu B."/>
        </authorList>
    </citation>
    <scope>NUCLEOTIDE SEQUENCE [LARGE SCALE GENOMIC DNA]</scope>
    <source>
        <strain evidence="3 4">FJAT-51161</strain>
    </source>
</reference>
<dbReference type="InterPro" id="IPR052944">
    <property type="entry name" value="Sporulation_related"/>
</dbReference>
<keyword evidence="2" id="KW-0732">Signal</keyword>
<dbReference type="EMBL" id="CP067341">
    <property type="protein sequence ID" value="QQP12078.1"/>
    <property type="molecule type" value="Genomic_DNA"/>
</dbReference>
<dbReference type="RefSeq" id="WP_053594016.1">
    <property type="nucleotide sequence ID" value="NZ_CP067341.1"/>
</dbReference>
<accession>A0ABX7AT42</accession>
<feature type="region of interest" description="Disordered" evidence="1">
    <location>
        <begin position="208"/>
        <end position="264"/>
    </location>
</feature>
<feature type="chain" id="PRO_5047545662" evidence="2">
    <location>
        <begin position="25"/>
        <end position="382"/>
    </location>
</feature>